<protein>
    <submittedName>
        <fullName evidence="2">Hypothetical_protein</fullName>
    </submittedName>
</protein>
<dbReference type="AlphaFoldDB" id="A0AA86QTD3"/>
<keyword evidence="3" id="KW-1185">Reference proteome</keyword>
<name>A0AA86QTD3_9EUKA</name>
<gene>
    <name evidence="1" type="ORF">HINF_LOCUS53314</name>
    <name evidence="2" type="ORF">HINF_LOCUS61952</name>
</gene>
<evidence type="ECO:0000313" key="1">
    <source>
        <dbReference type="EMBL" id="CAI9965669.1"/>
    </source>
</evidence>
<proteinExistence type="predicted"/>
<accession>A0AA86QTD3</accession>
<dbReference type="EMBL" id="CATOUU010000993">
    <property type="protein sequence ID" value="CAI9965669.1"/>
    <property type="molecule type" value="Genomic_DNA"/>
</dbReference>
<dbReference type="EMBL" id="CAXDID020000375">
    <property type="protein sequence ID" value="CAL6083913.1"/>
    <property type="molecule type" value="Genomic_DNA"/>
</dbReference>
<evidence type="ECO:0000313" key="3">
    <source>
        <dbReference type="Proteomes" id="UP001642409"/>
    </source>
</evidence>
<sequence length="115" mass="13503">MPTPQNELRILNISDQVLEALLNIYLNNTEDDESSQEEIFNFKQRLVSHRLNLLQNPVQLLLLFEPEENNQFDFRPVQLQKAATLNKLVTLRSPFQNEEIITKSFEHKRARGPCK</sequence>
<reference evidence="2 3" key="2">
    <citation type="submission" date="2024-07" db="EMBL/GenBank/DDBJ databases">
        <authorList>
            <person name="Akdeniz Z."/>
        </authorList>
    </citation>
    <scope>NUCLEOTIDE SEQUENCE [LARGE SCALE GENOMIC DNA]</scope>
</reference>
<dbReference type="Proteomes" id="UP001642409">
    <property type="component" value="Unassembled WGS sequence"/>
</dbReference>
<reference evidence="1" key="1">
    <citation type="submission" date="2023-06" db="EMBL/GenBank/DDBJ databases">
        <authorList>
            <person name="Kurt Z."/>
        </authorList>
    </citation>
    <scope>NUCLEOTIDE SEQUENCE</scope>
</reference>
<evidence type="ECO:0000313" key="2">
    <source>
        <dbReference type="EMBL" id="CAL6083913.1"/>
    </source>
</evidence>
<organism evidence="1">
    <name type="scientific">Hexamita inflata</name>
    <dbReference type="NCBI Taxonomy" id="28002"/>
    <lineage>
        <taxon>Eukaryota</taxon>
        <taxon>Metamonada</taxon>
        <taxon>Diplomonadida</taxon>
        <taxon>Hexamitidae</taxon>
        <taxon>Hexamitinae</taxon>
        <taxon>Hexamita</taxon>
    </lineage>
</organism>
<comment type="caution">
    <text evidence="1">The sequence shown here is derived from an EMBL/GenBank/DDBJ whole genome shotgun (WGS) entry which is preliminary data.</text>
</comment>